<evidence type="ECO:0000313" key="2">
    <source>
        <dbReference type="EMBL" id="RZO08233.1"/>
    </source>
</evidence>
<feature type="transmembrane region" description="Helical" evidence="1">
    <location>
        <begin position="21"/>
        <end position="43"/>
    </location>
</feature>
<proteinExistence type="predicted"/>
<dbReference type="EMBL" id="SHBO01000005">
    <property type="protein sequence ID" value="RZO08233.1"/>
    <property type="molecule type" value="Genomic_DNA"/>
</dbReference>
<protein>
    <recommendedName>
        <fullName evidence="4">Type II secretion system protein M</fullName>
    </recommendedName>
</protein>
<sequence>MNRLRFYITEKFNLLQAREKRLLYLGLALSLLCLAFISVNPLLSKHTKLSQELELLKSDFIWISSKVSVVKKLENACSSRNYKRGTTEDQIKNLARRNLLSVNSFEKTEDKIKFQLSGSDANQFLDFYSQASCSGYKVEQIMMTTSLKNTYDATIVAAPVEY</sequence>
<evidence type="ECO:0000256" key="1">
    <source>
        <dbReference type="SAM" id="Phobius"/>
    </source>
</evidence>
<dbReference type="GO" id="GO:0015627">
    <property type="term" value="C:type II protein secretion system complex"/>
    <property type="evidence" value="ECO:0007669"/>
    <property type="project" value="InterPro"/>
</dbReference>
<dbReference type="Proteomes" id="UP000318148">
    <property type="component" value="Unassembled WGS sequence"/>
</dbReference>
<dbReference type="AlphaFoldDB" id="A0A520LNQ7"/>
<keyword evidence="1" id="KW-0812">Transmembrane</keyword>
<accession>A0A520LNQ7</accession>
<organism evidence="2 3">
    <name type="scientific">SAR92 clade bacterium</name>
    <dbReference type="NCBI Taxonomy" id="2315479"/>
    <lineage>
        <taxon>Bacteria</taxon>
        <taxon>Pseudomonadati</taxon>
        <taxon>Pseudomonadota</taxon>
        <taxon>Gammaproteobacteria</taxon>
        <taxon>Cellvibrionales</taxon>
        <taxon>Porticoccaceae</taxon>
        <taxon>SAR92 clade</taxon>
    </lineage>
</organism>
<keyword evidence="1" id="KW-0472">Membrane</keyword>
<reference evidence="2 3" key="1">
    <citation type="submission" date="2019-02" db="EMBL/GenBank/DDBJ databases">
        <title>Prokaryotic population dynamics and viral predation in marine succession experiment using metagenomics: the confinement effect.</title>
        <authorList>
            <person name="Haro-Moreno J.M."/>
            <person name="Rodriguez-Valera F."/>
            <person name="Lopez-Perez M."/>
        </authorList>
    </citation>
    <scope>NUCLEOTIDE SEQUENCE [LARGE SCALE GENOMIC DNA]</scope>
    <source>
        <strain evidence="2">MED-G169</strain>
    </source>
</reference>
<keyword evidence="1" id="KW-1133">Transmembrane helix</keyword>
<name>A0A520LNQ7_9GAMM</name>
<evidence type="ECO:0008006" key="4">
    <source>
        <dbReference type="Google" id="ProtNLM"/>
    </source>
</evidence>
<dbReference type="Pfam" id="PF04612">
    <property type="entry name" value="T2SSM"/>
    <property type="match status" value="1"/>
</dbReference>
<dbReference type="GO" id="GO:0015628">
    <property type="term" value="P:protein secretion by the type II secretion system"/>
    <property type="evidence" value="ECO:0007669"/>
    <property type="project" value="InterPro"/>
</dbReference>
<dbReference type="InterPro" id="IPR007690">
    <property type="entry name" value="T2SS_GspM"/>
</dbReference>
<evidence type="ECO:0000313" key="3">
    <source>
        <dbReference type="Proteomes" id="UP000318148"/>
    </source>
</evidence>
<comment type="caution">
    <text evidence="2">The sequence shown here is derived from an EMBL/GenBank/DDBJ whole genome shotgun (WGS) entry which is preliminary data.</text>
</comment>
<gene>
    <name evidence="2" type="ORF">EVB02_00680</name>
</gene>